<evidence type="ECO:0000313" key="2">
    <source>
        <dbReference type="Proteomes" id="UP001283361"/>
    </source>
</evidence>
<name>A0AAE1DSI3_9GAST</name>
<dbReference type="AlphaFoldDB" id="A0AAE1DSI3"/>
<reference evidence="1" key="1">
    <citation type="journal article" date="2023" name="G3 (Bethesda)">
        <title>A reference genome for the long-term kleptoplast-retaining sea slug Elysia crispata morphotype clarki.</title>
        <authorList>
            <person name="Eastman K.E."/>
            <person name="Pendleton A.L."/>
            <person name="Shaikh M.A."/>
            <person name="Suttiyut T."/>
            <person name="Ogas R."/>
            <person name="Tomko P."/>
            <person name="Gavelis G."/>
            <person name="Widhalm J.R."/>
            <person name="Wisecaver J.H."/>
        </authorList>
    </citation>
    <scope>NUCLEOTIDE SEQUENCE</scope>
    <source>
        <strain evidence="1">ECLA1</strain>
    </source>
</reference>
<keyword evidence="2" id="KW-1185">Reference proteome</keyword>
<gene>
    <name evidence="1" type="ORF">RRG08_037584</name>
</gene>
<protein>
    <submittedName>
        <fullName evidence="1">Uncharacterized protein</fullName>
    </submittedName>
</protein>
<dbReference type="EMBL" id="JAWDGP010002659">
    <property type="protein sequence ID" value="KAK3781127.1"/>
    <property type="molecule type" value="Genomic_DNA"/>
</dbReference>
<proteinExistence type="predicted"/>
<comment type="caution">
    <text evidence="1">The sequence shown here is derived from an EMBL/GenBank/DDBJ whole genome shotgun (WGS) entry which is preliminary data.</text>
</comment>
<dbReference type="Proteomes" id="UP001283361">
    <property type="component" value="Unassembled WGS sequence"/>
</dbReference>
<accession>A0AAE1DSI3</accession>
<organism evidence="1 2">
    <name type="scientific">Elysia crispata</name>
    <name type="common">lettuce slug</name>
    <dbReference type="NCBI Taxonomy" id="231223"/>
    <lineage>
        <taxon>Eukaryota</taxon>
        <taxon>Metazoa</taxon>
        <taxon>Spiralia</taxon>
        <taxon>Lophotrochozoa</taxon>
        <taxon>Mollusca</taxon>
        <taxon>Gastropoda</taxon>
        <taxon>Heterobranchia</taxon>
        <taxon>Euthyneura</taxon>
        <taxon>Panpulmonata</taxon>
        <taxon>Sacoglossa</taxon>
        <taxon>Placobranchoidea</taxon>
        <taxon>Plakobranchidae</taxon>
        <taxon>Elysia</taxon>
    </lineage>
</organism>
<evidence type="ECO:0000313" key="1">
    <source>
        <dbReference type="EMBL" id="KAK3781127.1"/>
    </source>
</evidence>
<sequence length="72" mass="7688">MLMYTCTKNAVISSAGQLFGCRSCIVPHHGDVVVQRVSISGAAADISGSRSHRTKVGLAMRSLFRDLKKPVA</sequence>